<comment type="caution">
    <text evidence="2">The sequence shown here is derived from an EMBL/GenBank/DDBJ whole genome shotgun (WGS) entry which is preliminary data.</text>
</comment>
<gene>
    <name evidence="2" type="ORF">GCM10009850_030920</name>
</gene>
<accession>A0ABN3CE69</accession>
<feature type="domain" description="Lantibiotic dehydratase N-terminal" evidence="1">
    <location>
        <begin position="63"/>
        <end position="695"/>
    </location>
</feature>
<dbReference type="EMBL" id="BAAAQX010000006">
    <property type="protein sequence ID" value="GAA2207634.1"/>
    <property type="molecule type" value="Genomic_DNA"/>
</dbReference>
<keyword evidence="3" id="KW-1185">Reference proteome</keyword>
<evidence type="ECO:0000259" key="1">
    <source>
        <dbReference type="Pfam" id="PF04738"/>
    </source>
</evidence>
<evidence type="ECO:0000313" key="3">
    <source>
        <dbReference type="Proteomes" id="UP001499843"/>
    </source>
</evidence>
<sequence length="754" mass="83091">MPPGHLIPLGSTGWHLWKLSALRSAGFRATDILLLTDPHPPADTGAYPAAAERASQALARCCRDPRFREAVAWQNPQVLRHAVDPLAAGPAALAAKWRKRELKVARYLQRYTTKNDSIGFFGPCGWATWEDGPDALRLVPGRGLLARRTVYFESWAIDAVADALARDPGLLPWLRPRPSPQNVITAEGVRRPDGSILRLSPDERRVLDQCDGDRPVREIAPDGGAEAVVEKLRDRGILQPDLRGPIEAHPERTLLAKLGRIADPHVRDPAITRLRQLTDARDRLAAASGDADAVHAATTHLDRTFERITQQEPARRPGQSYAGRSLAYEDTVRDVRLTLGRPLLDQLAAPLGLLLDSARWLAAQLGDRYHDHFRTLLAKARRRTGEQAIPLADLVGMATPDIVFSHRELPRLTAPLIEEFQRRWARVLRIPPGASRHHLDAARIRDRVAAEFPRSAPRWAAAVHHAPDLMIAAESAAAINDGRYLLVLGELHVGINTLSARPFVEQQADPGWLRRASERDHGTRRVIAVPSKESAWANSRTYPPALTSPLDTFWTMYGDPALTPDGGLLPAADLHVHERDGTAVVRAGRDGREFPLLEVMGEYLSGIATNAFAPVAGGGHRPRVTVDRLVISRERWAFPVAGLAWAFRKDPAARFVEARRWRAAHRLPERAFYRVETEDKPIFVDFGSTVLVSLLAQCVRCCAGESPDADLTLSEMLPGLGECWLADAAGGRYTAELRLVAVDEASEPGAGRPR</sequence>
<organism evidence="2 3">
    <name type="scientific">Nonomuraea monospora</name>
    <dbReference type="NCBI Taxonomy" id="568818"/>
    <lineage>
        <taxon>Bacteria</taxon>
        <taxon>Bacillati</taxon>
        <taxon>Actinomycetota</taxon>
        <taxon>Actinomycetes</taxon>
        <taxon>Streptosporangiales</taxon>
        <taxon>Streptosporangiaceae</taxon>
        <taxon>Nonomuraea</taxon>
    </lineage>
</organism>
<dbReference type="InterPro" id="IPR006827">
    <property type="entry name" value="Lant_deHydtase_N"/>
</dbReference>
<dbReference type="Pfam" id="PF04738">
    <property type="entry name" value="Lant_dehydr_N"/>
    <property type="match status" value="1"/>
</dbReference>
<name>A0ABN3CE69_9ACTN</name>
<proteinExistence type="predicted"/>
<reference evidence="2 3" key="1">
    <citation type="journal article" date="2019" name="Int. J. Syst. Evol. Microbiol.">
        <title>The Global Catalogue of Microorganisms (GCM) 10K type strain sequencing project: providing services to taxonomists for standard genome sequencing and annotation.</title>
        <authorList>
            <consortium name="The Broad Institute Genomics Platform"/>
            <consortium name="The Broad Institute Genome Sequencing Center for Infectious Disease"/>
            <person name="Wu L."/>
            <person name="Ma J."/>
        </authorList>
    </citation>
    <scope>NUCLEOTIDE SEQUENCE [LARGE SCALE GENOMIC DNA]</scope>
    <source>
        <strain evidence="2 3">JCM 16114</strain>
    </source>
</reference>
<evidence type="ECO:0000313" key="2">
    <source>
        <dbReference type="EMBL" id="GAA2207634.1"/>
    </source>
</evidence>
<dbReference type="RefSeq" id="WP_344475009.1">
    <property type="nucleotide sequence ID" value="NZ_BAAAQX010000006.1"/>
</dbReference>
<protein>
    <submittedName>
        <fullName evidence="2">Lantibiotic dehydratase</fullName>
    </submittedName>
</protein>
<dbReference type="Proteomes" id="UP001499843">
    <property type="component" value="Unassembled WGS sequence"/>
</dbReference>